<protein>
    <submittedName>
        <fullName evidence="1">Uncharacterized protein</fullName>
    </submittedName>
</protein>
<name>A0A3P7KEL0_LITSI</name>
<accession>A0A3P7KEL0</accession>
<dbReference type="EMBL" id="UYRX01001694">
    <property type="protein sequence ID" value="VDM91950.1"/>
    <property type="molecule type" value="Genomic_DNA"/>
</dbReference>
<keyword evidence="2" id="KW-1185">Reference proteome</keyword>
<sequence>MVQGHLNAELSSSFSLWNENANIECDWQIMDYLLLPEEISPIEAIIRQPPAVYLWLFRACHLFHCFCLRYMGLLARFWFSE</sequence>
<organism evidence="1 2">
    <name type="scientific">Litomosoides sigmodontis</name>
    <name type="common">Filarial nematode worm</name>
    <dbReference type="NCBI Taxonomy" id="42156"/>
    <lineage>
        <taxon>Eukaryota</taxon>
        <taxon>Metazoa</taxon>
        <taxon>Ecdysozoa</taxon>
        <taxon>Nematoda</taxon>
        <taxon>Chromadorea</taxon>
        <taxon>Rhabditida</taxon>
        <taxon>Spirurina</taxon>
        <taxon>Spiruromorpha</taxon>
        <taxon>Filarioidea</taxon>
        <taxon>Onchocercidae</taxon>
        <taxon>Litomosoides</taxon>
    </lineage>
</organism>
<dbReference type="Proteomes" id="UP000277928">
    <property type="component" value="Unassembled WGS sequence"/>
</dbReference>
<reference evidence="1 2" key="1">
    <citation type="submission" date="2018-08" db="EMBL/GenBank/DDBJ databases">
        <authorList>
            <person name="Laetsch R D."/>
            <person name="Stevens L."/>
            <person name="Kumar S."/>
            <person name="Blaxter L. M."/>
        </authorList>
    </citation>
    <scope>NUCLEOTIDE SEQUENCE [LARGE SCALE GENOMIC DNA]</scope>
</reference>
<gene>
    <name evidence="1" type="ORF">NLS_LOCUS9560</name>
</gene>
<evidence type="ECO:0000313" key="2">
    <source>
        <dbReference type="Proteomes" id="UP000277928"/>
    </source>
</evidence>
<proteinExistence type="predicted"/>
<evidence type="ECO:0000313" key="1">
    <source>
        <dbReference type="EMBL" id="VDM91950.1"/>
    </source>
</evidence>
<dbReference type="AlphaFoldDB" id="A0A3P7KEL0"/>